<feature type="compositionally biased region" description="Pro residues" evidence="1">
    <location>
        <begin position="170"/>
        <end position="183"/>
    </location>
</feature>
<dbReference type="EMBL" id="LXQE01000170">
    <property type="protein sequence ID" value="RCJ31934.1"/>
    <property type="molecule type" value="Genomic_DNA"/>
</dbReference>
<feature type="signal peptide" evidence="2">
    <location>
        <begin position="1"/>
        <end position="21"/>
    </location>
</feature>
<evidence type="ECO:0000313" key="3">
    <source>
        <dbReference type="EMBL" id="RCJ31934.1"/>
    </source>
</evidence>
<dbReference type="Proteomes" id="UP000252085">
    <property type="component" value="Unassembled WGS sequence"/>
</dbReference>
<evidence type="ECO:0000313" key="4">
    <source>
        <dbReference type="Proteomes" id="UP000252085"/>
    </source>
</evidence>
<sequence length="276" mass="29860">MLNKLAIVTSFLIATASSVVAMPIRTVYENDANSNAIELKVWKGYGLTINLMSTGETIKQVWIGDPSRFAFTSNGGLCQSSGGDSECAGGKATVIFLRQIDPIKFPVTSSSNGSTQITVLTNEKQYQFKIVPATGNPAYTSLVIKSDSERPLPITRPRTPQPLTVEKPQSAPPDFPQPSPPPQTITVQKPQPVALMRPNPGTTLNGAIQRNDANALAFGLAEAGRKGQVKPGSTTWNKVQDAIKLLRRGKTRDEAISLSQVDKTTFYQLLEWGDCE</sequence>
<evidence type="ECO:0008006" key="5">
    <source>
        <dbReference type="Google" id="ProtNLM"/>
    </source>
</evidence>
<feature type="chain" id="PRO_5016801343" description="TrbG/VirB9 family P-type conjugative transfer protein" evidence="2">
    <location>
        <begin position="22"/>
        <end position="276"/>
    </location>
</feature>
<proteinExistence type="predicted"/>
<dbReference type="AlphaFoldDB" id="A0A367R8T7"/>
<accession>A0A367R8T7</accession>
<name>A0A367R8T7_NOSPU</name>
<reference evidence="3 4" key="1">
    <citation type="submission" date="2016-04" db="EMBL/GenBank/DDBJ databases">
        <authorList>
            <person name="Evans L.H."/>
            <person name="Alamgir A."/>
            <person name="Owens N."/>
            <person name="Weber N.D."/>
            <person name="Virtaneva K."/>
            <person name="Barbian K."/>
            <person name="Babar A."/>
            <person name="Rosenke K."/>
        </authorList>
    </citation>
    <scope>NUCLEOTIDE SEQUENCE [LARGE SCALE GENOMIC DNA]</scope>
    <source>
        <strain evidence="3">NIES-2108</strain>
    </source>
</reference>
<organism evidence="3 4">
    <name type="scientific">Nostoc punctiforme NIES-2108</name>
    <dbReference type="NCBI Taxonomy" id="1356359"/>
    <lineage>
        <taxon>Bacteria</taxon>
        <taxon>Bacillati</taxon>
        <taxon>Cyanobacteriota</taxon>
        <taxon>Cyanophyceae</taxon>
        <taxon>Nostocales</taxon>
        <taxon>Nostocaceae</taxon>
        <taxon>Nostoc</taxon>
    </lineage>
</organism>
<protein>
    <recommendedName>
        <fullName evidence="5">TrbG/VirB9 family P-type conjugative transfer protein</fullName>
    </recommendedName>
</protein>
<comment type="caution">
    <text evidence="3">The sequence shown here is derived from an EMBL/GenBank/DDBJ whole genome shotgun (WGS) entry which is preliminary data.</text>
</comment>
<evidence type="ECO:0000256" key="2">
    <source>
        <dbReference type="SAM" id="SignalP"/>
    </source>
</evidence>
<keyword evidence="2" id="KW-0732">Signal</keyword>
<evidence type="ECO:0000256" key="1">
    <source>
        <dbReference type="SAM" id="MobiDB-lite"/>
    </source>
</evidence>
<feature type="region of interest" description="Disordered" evidence="1">
    <location>
        <begin position="149"/>
        <end position="183"/>
    </location>
</feature>
<gene>
    <name evidence="3" type="ORF">A6769_29400</name>
</gene>